<protein>
    <submittedName>
        <fullName evidence="2">Uncharacterized protein</fullName>
    </submittedName>
</protein>
<feature type="region of interest" description="Disordered" evidence="1">
    <location>
        <begin position="1"/>
        <end position="55"/>
    </location>
</feature>
<evidence type="ECO:0000313" key="3">
    <source>
        <dbReference type="Proteomes" id="UP000092993"/>
    </source>
</evidence>
<evidence type="ECO:0000313" key="2">
    <source>
        <dbReference type="EMBL" id="OBZ67422.1"/>
    </source>
</evidence>
<dbReference type="Proteomes" id="UP000092993">
    <property type="component" value="Unassembled WGS sequence"/>
</dbReference>
<organism evidence="2 3">
    <name type="scientific">Grifola frondosa</name>
    <name type="common">Maitake</name>
    <name type="synonym">Polyporus frondosus</name>
    <dbReference type="NCBI Taxonomy" id="5627"/>
    <lineage>
        <taxon>Eukaryota</taxon>
        <taxon>Fungi</taxon>
        <taxon>Dikarya</taxon>
        <taxon>Basidiomycota</taxon>
        <taxon>Agaricomycotina</taxon>
        <taxon>Agaricomycetes</taxon>
        <taxon>Polyporales</taxon>
        <taxon>Grifolaceae</taxon>
        <taxon>Grifola</taxon>
    </lineage>
</organism>
<gene>
    <name evidence="2" type="ORF">A0H81_12539</name>
</gene>
<sequence>MRWITHGQGSDATHWLLRHPPPPRTCTRTRGNAFAAPGTQRHSPSPAPRPHERDPACIGKTIFAPTASIEAELGSADGCGVCINIASTGGSEACGSRRDGNAGGLAVLLELVRTRKSAENLQSTAR</sequence>
<evidence type="ECO:0000256" key="1">
    <source>
        <dbReference type="SAM" id="MobiDB-lite"/>
    </source>
</evidence>
<keyword evidence="3" id="KW-1185">Reference proteome</keyword>
<reference evidence="2 3" key="1">
    <citation type="submission" date="2016-03" db="EMBL/GenBank/DDBJ databases">
        <title>Whole genome sequencing of Grifola frondosa 9006-11.</title>
        <authorList>
            <person name="Min B."/>
            <person name="Park H."/>
            <person name="Kim J.-G."/>
            <person name="Cho H."/>
            <person name="Oh Y.-L."/>
            <person name="Kong W.-S."/>
            <person name="Choi I.-G."/>
        </authorList>
    </citation>
    <scope>NUCLEOTIDE SEQUENCE [LARGE SCALE GENOMIC DNA]</scope>
    <source>
        <strain evidence="2 3">9006-11</strain>
    </source>
</reference>
<dbReference type="AlphaFoldDB" id="A0A1C7LRV5"/>
<accession>A0A1C7LRV5</accession>
<name>A0A1C7LRV5_GRIFR</name>
<proteinExistence type="predicted"/>
<dbReference type="EMBL" id="LUGG01000024">
    <property type="protein sequence ID" value="OBZ67422.1"/>
    <property type="molecule type" value="Genomic_DNA"/>
</dbReference>
<comment type="caution">
    <text evidence="2">The sequence shown here is derived from an EMBL/GenBank/DDBJ whole genome shotgun (WGS) entry which is preliminary data.</text>
</comment>